<evidence type="ECO:0000313" key="3">
    <source>
        <dbReference type="Proteomes" id="UP000611640"/>
    </source>
</evidence>
<dbReference type="EMBL" id="AP023355">
    <property type="protein sequence ID" value="BCJ36618.1"/>
    <property type="molecule type" value="Genomic_DNA"/>
</dbReference>
<dbReference type="KEGG" id="atl:Athai_41210"/>
<organism evidence="2 3">
    <name type="scientific">Actinocatenispora thailandica</name>
    <dbReference type="NCBI Taxonomy" id="227318"/>
    <lineage>
        <taxon>Bacteria</taxon>
        <taxon>Bacillati</taxon>
        <taxon>Actinomycetota</taxon>
        <taxon>Actinomycetes</taxon>
        <taxon>Micromonosporales</taxon>
        <taxon>Micromonosporaceae</taxon>
        <taxon>Actinocatenispora</taxon>
    </lineage>
</organism>
<dbReference type="Pfam" id="PF03993">
    <property type="entry name" value="DUF349"/>
    <property type="match status" value="3"/>
</dbReference>
<name>A0A7R7HY17_9ACTN</name>
<feature type="coiled-coil region" evidence="1">
    <location>
        <begin position="104"/>
        <end position="146"/>
    </location>
</feature>
<keyword evidence="1" id="KW-0175">Coiled coil</keyword>
<evidence type="ECO:0008006" key="4">
    <source>
        <dbReference type="Google" id="ProtNLM"/>
    </source>
</evidence>
<dbReference type="Proteomes" id="UP000611640">
    <property type="component" value="Chromosome"/>
</dbReference>
<keyword evidence="3" id="KW-1185">Reference proteome</keyword>
<sequence>MDSMSGDGRDWTTFGRVDANGTVYVKTAAGERPVGSWQAGTPEEGLALFARRFADLVTEVELLANRLSSGKADAAHSVATIRRLRNELSTAHVVGDLDMLAGRLDELSVVAQKKSEEAKVAREEAKAAAVERKQQLVAEAEQLATESTQWKVAGDRLKEIVEEWKTIHGVDRKTDGELWKRYAAARDAFARRRGTHFASLDAGRKEVQTVKEKLVVEAESLAGSDDWGPTAARLKQLMADWKAAGRASKEAEQRLWERFRGAQDAFFSRRSEVFSARDAEQQQHLTAKRELLAEAEAIDVDADPKVAQQKLRDIQGRWHEIGRVPRDAVSGLERRLRAVDEKVRAAMDTAWRRTPIEQNPLLVQMREQVAEAEERLERARAAGDTRRIKQAEESLESKRRFLQLAEHTG</sequence>
<evidence type="ECO:0000256" key="1">
    <source>
        <dbReference type="SAM" id="Coils"/>
    </source>
</evidence>
<gene>
    <name evidence="2" type="ORF">Athai_41210</name>
</gene>
<accession>A0A7R7HY17</accession>
<dbReference type="InterPro" id="IPR007139">
    <property type="entry name" value="DUF349"/>
</dbReference>
<reference evidence="2 3" key="1">
    <citation type="submission" date="2020-08" db="EMBL/GenBank/DDBJ databases">
        <title>Whole genome shotgun sequence of Actinocatenispora thailandica NBRC 105041.</title>
        <authorList>
            <person name="Komaki H."/>
            <person name="Tamura T."/>
        </authorList>
    </citation>
    <scope>NUCLEOTIDE SEQUENCE [LARGE SCALE GENOMIC DNA]</scope>
    <source>
        <strain evidence="2 3">NBRC 105041</strain>
    </source>
</reference>
<protein>
    <recommendedName>
        <fullName evidence="4">DUF349 domain-containing protein</fullName>
    </recommendedName>
</protein>
<dbReference type="AlphaFoldDB" id="A0A7R7HY17"/>
<proteinExistence type="predicted"/>
<evidence type="ECO:0000313" key="2">
    <source>
        <dbReference type="EMBL" id="BCJ36618.1"/>
    </source>
</evidence>